<dbReference type="EMBL" id="CP098502">
    <property type="protein sequence ID" value="UTI62245.1"/>
    <property type="molecule type" value="Genomic_DNA"/>
</dbReference>
<evidence type="ECO:0000313" key="2">
    <source>
        <dbReference type="EMBL" id="UTI62245.1"/>
    </source>
</evidence>
<evidence type="ECO:0000313" key="3">
    <source>
        <dbReference type="Proteomes" id="UP001056035"/>
    </source>
</evidence>
<keyword evidence="3" id="KW-1185">Reference proteome</keyword>
<gene>
    <name evidence="2" type="ORF">NBH00_12790</name>
</gene>
<evidence type="ECO:0008006" key="4">
    <source>
        <dbReference type="Google" id="ProtNLM"/>
    </source>
</evidence>
<organism evidence="2 3">
    <name type="scientific">Paraconexibacter antarcticus</name>
    <dbReference type="NCBI Taxonomy" id="2949664"/>
    <lineage>
        <taxon>Bacteria</taxon>
        <taxon>Bacillati</taxon>
        <taxon>Actinomycetota</taxon>
        <taxon>Thermoleophilia</taxon>
        <taxon>Solirubrobacterales</taxon>
        <taxon>Paraconexibacteraceae</taxon>
        <taxon>Paraconexibacter</taxon>
    </lineage>
</organism>
<feature type="compositionally biased region" description="Pro residues" evidence="1">
    <location>
        <begin position="10"/>
        <end position="26"/>
    </location>
</feature>
<accession>A0ABY5DLQ6</accession>
<sequence length="111" mass="11999">MTDRPRLTLVPPPNTDPAPPARPVPSAPVGEWLTSRQAAAHLAISYAAFRRGVADGTWTGGRLDPDGLTRFSRYDLDAQRRARSATFRAGLDPTRPDQRVTGDSGHVVLAL</sequence>
<dbReference type="RefSeq" id="WP_254568983.1">
    <property type="nucleotide sequence ID" value="NZ_CP098502.1"/>
</dbReference>
<name>A0ABY5DLQ6_9ACTN</name>
<feature type="region of interest" description="Disordered" evidence="1">
    <location>
        <begin position="1"/>
        <end position="28"/>
    </location>
</feature>
<reference evidence="2 3" key="1">
    <citation type="submission" date="2022-06" db="EMBL/GenBank/DDBJ databases">
        <title>Paraconexibacter antarcticus.</title>
        <authorList>
            <person name="Kim C.S."/>
        </authorList>
    </citation>
    <scope>NUCLEOTIDE SEQUENCE [LARGE SCALE GENOMIC DNA]</scope>
    <source>
        <strain evidence="2 3">02-257</strain>
    </source>
</reference>
<proteinExistence type="predicted"/>
<protein>
    <recommendedName>
        <fullName evidence="4">Helix-turn-helix domain-containing protein</fullName>
    </recommendedName>
</protein>
<evidence type="ECO:0000256" key="1">
    <source>
        <dbReference type="SAM" id="MobiDB-lite"/>
    </source>
</evidence>
<dbReference type="Proteomes" id="UP001056035">
    <property type="component" value="Chromosome"/>
</dbReference>